<dbReference type="Proteomes" id="UP001633002">
    <property type="component" value="Unassembled WGS sequence"/>
</dbReference>
<feature type="compositionally biased region" description="Pro residues" evidence="1">
    <location>
        <begin position="112"/>
        <end position="124"/>
    </location>
</feature>
<evidence type="ECO:0000256" key="1">
    <source>
        <dbReference type="SAM" id="MobiDB-lite"/>
    </source>
</evidence>
<organism evidence="2 3">
    <name type="scientific">Riccia sorocarpa</name>
    <dbReference type="NCBI Taxonomy" id="122646"/>
    <lineage>
        <taxon>Eukaryota</taxon>
        <taxon>Viridiplantae</taxon>
        <taxon>Streptophyta</taxon>
        <taxon>Embryophyta</taxon>
        <taxon>Marchantiophyta</taxon>
        <taxon>Marchantiopsida</taxon>
        <taxon>Marchantiidae</taxon>
        <taxon>Marchantiales</taxon>
        <taxon>Ricciaceae</taxon>
        <taxon>Riccia</taxon>
    </lineage>
</organism>
<reference evidence="2 3" key="1">
    <citation type="submission" date="2024-09" db="EMBL/GenBank/DDBJ databases">
        <title>Chromosome-scale assembly of Riccia sorocarpa.</title>
        <authorList>
            <person name="Paukszto L."/>
        </authorList>
    </citation>
    <scope>NUCLEOTIDE SEQUENCE [LARGE SCALE GENOMIC DNA]</scope>
    <source>
        <strain evidence="2">LP-2024</strain>
        <tissue evidence="2">Aerial parts of the thallus</tissue>
    </source>
</reference>
<feature type="region of interest" description="Disordered" evidence="1">
    <location>
        <begin position="99"/>
        <end position="189"/>
    </location>
</feature>
<evidence type="ECO:0000313" key="2">
    <source>
        <dbReference type="EMBL" id="KAL3693569.1"/>
    </source>
</evidence>
<proteinExistence type="predicted"/>
<name>A0ABD3HTA0_9MARC</name>
<feature type="compositionally biased region" description="Pro residues" evidence="1">
    <location>
        <begin position="132"/>
        <end position="181"/>
    </location>
</feature>
<protein>
    <submittedName>
        <fullName evidence="2">Uncharacterized protein</fullName>
    </submittedName>
</protein>
<accession>A0ABD3HTA0</accession>
<gene>
    <name evidence="2" type="ORF">R1sor_007220</name>
</gene>
<keyword evidence="3" id="KW-1185">Reference proteome</keyword>
<dbReference type="EMBL" id="JBJQOH010000003">
    <property type="protein sequence ID" value="KAL3693569.1"/>
    <property type="molecule type" value="Genomic_DNA"/>
</dbReference>
<evidence type="ECO:0000313" key="3">
    <source>
        <dbReference type="Proteomes" id="UP001633002"/>
    </source>
</evidence>
<comment type="caution">
    <text evidence="2">The sequence shown here is derived from an EMBL/GenBank/DDBJ whole genome shotgun (WGS) entry which is preliminary data.</text>
</comment>
<dbReference type="AlphaFoldDB" id="A0ABD3HTA0"/>
<sequence length="207" mass="23483">MRSPIMEFNYQEIYYQERPKQWKDDRTKAAETADPSVMAWKCVKKEGRGKPRRQRVCRWYTRAVWMLIMAAKSMKKEGRGKSRRQRVSWWYTRVPQDDMVGASTTSSLGDNPAPPSPGYNPAPPSTDYNTAPPSPGYSPVSPSPEYNPIPPSPEYNPVPPSPGYNPIPPSPEYNPVPPSPGYEPVYHDAPNSLEYSSVYAETDFYSE</sequence>
<dbReference type="PRINTS" id="PR01217">
    <property type="entry name" value="PRICHEXTENSN"/>
</dbReference>